<dbReference type="SMART" id="SM00651">
    <property type="entry name" value="Sm"/>
    <property type="match status" value="1"/>
</dbReference>
<feature type="region of interest" description="Disordered" evidence="2">
    <location>
        <begin position="1"/>
        <end position="20"/>
    </location>
</feature>
<evidence type="ECO:0000313" key="4">
    <source>
        <dbReference type="Proteomes" id="UP000085678"/>
    </source>
</evidence>
<organism evidence="4 5">
    <name type="scientific">Lingula anatina</name>
    <name type="common">Brachiopod</name>
    <name type="synonym">Lingula unguis</name>
    <dbReference type="NCBI Taxonomy" id="7574"/>
    <lineage>
        <taxon>Eukaryota</taxon>
        <taxon>Metazoa</taxon>
        <taxon>Spiralia</taxon>
        <taxon>Lophotrochozoa</taxon>
        <taxon>Brachiopoda</taxon>
        <taxon>Linguliformea</taxon>
        <taxon>Lingulata</taxon>
        <taxon>Lingulida</taxon>
        <taxon>Linguloidea</taxon>
        <taxon>Lingulidae</taxon>
        <taxon>Lingula</taxon>
    </lineage>
</organism>
<dbReference type="PROSITE" id="PS52002">
    <property type="entry name" value="SM"/>
    <property type="match status" value="1"/>
</dbReference>
<dbReference type="PANTHER" id="PTHR10701:SF5">
    <property type="entry name" value="N-ALPHA-ACETYLTRANSFERASE 38, NATC AUXILIARY SUBUNIT"/>
    <property type="match status" value="1"/>
</dbReference>
<evidence type="ECO:0000259" key="3">
    <source>
        <dbReference type="PROSITE" id="PS52002"/>
    </source>
</evidence>
<dbReference type="AlphaFoldDB" id="A0A1S3I4G4"/>
<dbReference type="CDD" id="cd06168">
    <property type="entry name" value="LSMD1"/>
    <property type="match status" value="1"/>
</dbReference>
<sequence>MAGESKNISEAEEEKSAGRKKLEGWLNKTMRIRMTDGRTLVGVFLCTDKDKNVILGSCQEYLKLPESGEQEDPRVLGLAMVPGRHLVSIEVDQQPEIM</sequence>
<dbReference type="InterPro" id="IPR001163">
    <property type="entry name" value="Sm_dom_euk/arc"/>
</dbReference>
<comment type="similarity">
    <text evidence="1">Belongs to the snRNP Sm proteins family.</text>
</comment>
<evidence type="ECO:0000256" key="1">
    <source>
        <dbReference type="ARBA" id="ARBA00006850"/>
    </source>
</evidence>
<dbReference type="GO" id="GO:0031417">
    <property type="term" value="C:NatC complex"/>
    <property type="evidence" value="ECO:0007669"/>
    <property type="project" value="InterPro"/>
</dbReference>
<evidence type="ECO:0000313" key="5">
    <source>
        <dbReference type="RefSeq" id="XP_013393113.1"/>
    </source>
</evidence>
<reference evidence="5" key="1">
    <citation type="submission" date="2025-08" db="UniProtKB">
        <authorList>
            <consortium name="RefSeq"/>
        </authorList>
    </citation>
    <scope>IDENTIFICATION</scope>
    <source>
        <tissue evidence="5">Gonads</tissue>
    </source>
</reference>
<feature type="domain" description="Sm" evidence="3">
    <location>
        <begin position="17"/>
        <end position="95"/>
    </location>
</feature>
<evidence type="ECO:0000256" key="2">
    <source>
        <dbReference type="SAM" id="MobiDB-lite"/>
    </source>
</evidence>
<dbReference type="InterPro" id="IPR034110">
    <property type="entry name" value="LSMD1_Sm"/>
</dbReference>
<dbReference type="Proteomes" id="UP000085678">
    <property type="component" value="Unplaced"/>
</dbReference>
<dbReference type="GO" id="GO:0003723">
    <property type="term" value="F:RNA binding"/>
    <property type="evidence" value="ECO:0007669"/>
    <property type="project" value="InterPro"/>
</dbReference>
<dbReference type="OMA" id="THEYRCP"/>
<dbReference type="InterPro" id="IPR050914">
    <property type="entry name" value="snRNP_SmB/NAA38-like"/>
</dbReference>
<accession>A0A1S3I4G4</accession>
<dbReference type="Pfam" id="PF01423">
    <property type="entry name" value="LSM"/>
    <property type="match status" value="1"/>
</dbReference>
<protein>
    <submittedName>
        <fullName evidence="5">N-alpha-acetyltransferase 38, NatC auxiliary subunit-like</fullName>
    </submittedName>
</protein>
<name>A0A1S3I4G4_LINAN</name>
<gene>
    <name evidence="5" type="primary">LOC106160889</name>
</gene>
<dbReference type="STRING" id="7574.A0A1S3I4G4"/>
<dbReference type="InterPro" id="IPR047575">
    <property type="entry name" value="Sm"/>
</dbReference>
<dbReference type="SUPFAM" id="SSF50182">
    <property type="entry name" value="Sm-like ribonucleoproteins"/>
    <property type="match status" value="1"/>
</dbReference>
<dbReference type="FunFam" id="2.30.30.100:FF:000028">
    <property type="entry name" value="N-alpha-acetyltransferase 38, NatC auxiliary subunit"/>
    <property type="match status" value="1"/>
</dbReference>
<dbReference type="RefSeq" id="XP_013393113.1">
    <property type="nucleotide sequence ID" value="XM_013537659.1"/>
</dbReference>
<dbReference type="InParanoid" id="A0A1S3I4G4"/>
<dbReference type="KEGG" id="lak:106160889"/>
<dbReference type="PANTHER" id="PTHR10701">
    <property type="entry name" value="SMALL NUCLEAR RIBONUCLEOPROTEIN-ASSOCIATED PROTEIN B AND N"/>
    <property type="match status" value="1"/>
</dbReference>
<keyword evidence="4" id="KW-1185">Reference proteome</keyword>
<dbReference type="FunCoup" id="A0A1S3I4G4">
    <property type="interactions" value="599"/>
</dbReference>
<dbReference type="OrthoDB" id="368909at2759"/>
<proteinExistence type="inferred from homology"/>
<dbReference type="Gene3D" id="2.30.30.100">
    <property type="match status" value="1"/>
</dbReference>
<dbReference type="GeneID" id="106160889"/>
<dbReference type="InterPro" id="IPR010920">
    <property type="entry name" value="LSM_dom_sf"/>
</dbReference>